<name>I4BI88_MYCCN</name>
<dbReference type="EMBL" id="CP003053">
    <property type="protein sequence ID" value="AFM16995.1"/>
    <property type="molecule type" value="Genomic_DNA"/>
</dbReference>
<dbReference type="KEGG" id="mcb:Mycch_2212"/>
<protein>
    <submittedName>
        <fullName evidence="1">Uncharacterized protein</fullName>
    </submittedName>
</protein>
<proteinExistence type="predicted"/>
<dbReference type="STRING" id="710421.Mycch_2212"/>
<evidence type="ECO:0000313" key="2">
    <source>
        <dbReference type="Proteomes" id="UP000006057"/>
    </source>
</evidence>
<keyword evidence="2" id="KW-1185">Reference proteome</keyword>
<dbReference type="Proteomes" id="UP000006057">
    <property type="component" value="Chromosome"/>
</dbReference>
<dbReference type="RefSeq" id="WP_014815475.1">
    <property type="nucleotide sequence ID" value="NC_018027.1"/>
</dbReference>
<sequence length="228" mass="25458">MTEPYALETRVRQFAEDVLSRVLMCLEGEPRPDVLTIEASPDGRRFTFSYRQTLHATPGGPTIGMLQLDYALGTDRSGQHLAVHVSTFQLRDSRGKKPIVRVEYIRDAQSVPCSHIHVHAESGLFTQLLAATGHDSPAAVQSIHIPTGGDRFRPCVEDFIEFLISECRVAGREGWREEIKNGRELWRAMQTAAAVRDRPEAAVAELQRLGLEVTGELPADRPSARDRF</sequence>
<organism evidence="1 2">
    <name type="scientific">Mycolicibacterium chubuense (strain NBB4)</name>
    <name type="common">Mycobacterium chubuense</name>
    <dbReference type="NCBI Taxonomy" id="710421"/>
    <lineage>
        <taxon>Bacteria</taxon>
        <taxon>Bacillati</taxon>
        <taxon>Actinomycetota</taxon>
        <taxon>Actinomycetes</taxon>
        <taxon>Mycobacteriales</taxon>
        <taxon>Mycobacteriaceae</taxon>
        <taxon>Mycolicibacterium</taxon>
    </lineage>
</organism>
<dbReference type="HOGENOM" id="CLU_086928_0_0_11"/>
<reference evidence="1 2" key="1">
    <citation type="submission" date="2012-06" db="EMBL/GenBank/DDBJ databases">
        <title>Complete sequence of chromosome of Mycobacterium chubuense NBB4.</title>
        <authorList>
            <consortium name="US DOE Joint Genome Institute"/>
            <person name="Lucas S."/>
            <person name="Han J."/>
            <person name="Lapidus A."/>
            <person name="Cheng J.-F."/>
            <person name="Goodwin L."/>
            <person name="Pitluck S."/>
            <person name="Peters L."/>
            <person name="Mikhailova N."/>
            <person name="Teshima H."/>
            <person name="Detter J.C."/>
            <person name="Han C."/>
            <person name="Tapia R."/>
            <person name="Land M."/>
            <person name="Hauser L."/>
            <person name="Kyrpides N."/>
            <person name="Ivanova N."/>
            <person name="Pagani I."/>
            <person name="Mattes T."/>
            <person name="Holmes A."/>
            <person name="Rutledge P."/>
            <person name="Paulsen I."/>
            <person name="Coleman N."/>
            <person name="Woyke T."/>
        </authorList>
    </citation>
    <scope>NUCLEOTIDE SEQUENCE [LARGE SCALE GENOMIC DNA]</scope>
    <source>
        <strain evidence="1 2">NBB4</strain>
    </source>
</reference>
<evidence type="ECO:0000313" key="1">
    <source>
        <dbReference type="EMBL" id="AFM16995.1"/>
    </source>
</evidence>
<dbReference type="OrthoDB" id="4086179at2"/>
<dbReference type="eggNOG" id="ENOG50341VT">
    <property type="taxonomic scope" value="Bacteria"/>
</dbReference>
<accession>I4BI88</accession>
<dbReference type="AlphaFoldDB" id="I4BI88"/>
<gene>
    <name evidence="1" type="ordered locus">Mycch_2212</name>
</gene>